<accession>A0A9P5N2B8</accession>
<feature type="region of interest" description="Disordered" evidence="1">
    <location>
        <begin position="438"/>
        <end position="655"/>
    </location>
</feature>
<dbReference type="CDD" id="cd06891">
    <property type="entry name" value="PX_Vps17p"/>
    <property type="match status" value="1"/>
</dbReference>
<dbReference type="Gene3D" id="1.20.1270.60">
    <property type="entry name" value="Arfaptin homology (AH) domain/BAR domain"/>
    <property type="match status" value="1"/>
</dbReference>
<protein>
    <submittedName>
        <fullName evidence="3">Vps5 C terminal like-domain-containing protein</fullName>
    </submittedName>
</protein>
<dbReference type="EMBL" id="WHVB01000003">
    <property type="protein sequence ID" value="KAF8484624.1"/>
    <property type="molecule type" value="Genomic_DNA"/>
</dbReference>
<dbReference type="InterPro" id="IPR001683">
    <property type="entry name" value="PX_dom"/>
</dbReference>
<evidence type="ECO:0000313" key="3">
    <source>
        <dbReference type="EMBL" id="KAF8484624.1"/>
    </source>
</evidence>
<proteinExistence type="predicted"/>
<dbReference type="PANTHER" id="PTHR47433:SF1">
    <property type="entry name" value="VACUOLAR PROTEIN SORTING-ASSOCIATED PROTEIN 17"/>
    <property type="match status" value="1"/>
</dbReference>
<feature type="compositionally biased region" description="Low complexity" evidence="1">
    <location>
        <begin position="564"/>
        <end position="576"/>
    </location>
</feature>
<dbReference type="Pfam" id="PF00787">
    <property type="entry name" value="PX"/>
    <property type="match status" value="1"/>
</dbReference>
<dbReference type="GO" id="GO:0006886">
    <property type="term" value="P:intracellular protein transport"/>
    <property type="evidence" value="ECO:0007669"/>
    <property type="project" value="TreeGrafter"/>
</dbReference>
<dbReference type="SUPFAM" id="SSF64268">
    <property type="entry name" value="PX domain"/>
    <property type="match status" value="1"/>
</dbReference>
<dbReference type="InterPro" id="IPR053055">
    <property type="entry name" value="VPS17"/>
</dbReference>
<sequence length="655" mass="71993">MYDPLGSASPSDGFGNIDNLPPWPTTPHTPNSPIPNLRRAPTPDRTSDGNPFERQAQIYGQPEPGLISPAINTASNGDSFEKPEPYLKVRITGLDRNRRDILVRFDAQTNLSNFTGTAYRNVSRSYVEFQQLYDALTHNNPQTIIPALPLAQTSAPTDEEDDRLVKIMLQRWFTRVCEDMILVYDEELRSFVESDFGYQPTPRPKRKTSSGFSLIRRHVPDEDEELQRARFELTKLEGHFFDSAKALDRVSLARKSLSVAHAEMGNKLVNVATTETHPPIANAMRKLGRTWHTLADLDQAHAISECVILSDSLGYQGLNARSAKETLQQRTAVLEEYQAAVKSAISKRRHIERLKASANIRPEKVDEALEDLEEANKYEQILVRRADGISQNLHRALQTHRSLVTDDITTALIEYTRSSIMYERQLLRELESLRPDVATSNSKVTPKTNGIPKPMIIPPLEDDSKPSPVPAVPNPSLNRGLVPTPIIPPSAVSRRTSVSQAPVPPQSPSAGSSKPPVASPQPPRPPFVSQKISSNTAPAEARGSEPPLGGRFVDGTKSMFIQPSSSSFSSAQAQSSGFPTAVPRSSNTDPLLGSPLISSDPIQRPGTTDGIPPRGGDVDPLGGIRPSHMSASVRVQPTRRRLDAREAASKLANMF</sequence>
<gene>
    <name evidence="3" type="ORF">DFH94DRAFT_240426</name>
</gene>
<dbReference type="GO" id="GO:0042147">
    <property type="term" value="P:retrograde transport, endosome to Golgi"/>
    <property type="evidence" value="ECO:0007669"/>
    <property type="project" value="TreeGrafter"/>
</dbReference>
<dbReference type="InterPro" id="IPR036871">
    <property type="entry name" value="PX_dom_sf"/>
</dbReference>
<feature type="compositionally biased region" description="Polar residues" evidence="1">
    <location>
        <begin position="438"/>
        <end position="448"/>
    </location>
</feature>
<dbReference type="OrthoDB" id="9976382at2759"/>
<dbReference type="GO" id="GO:0032266">
    <property type="term" value="F:phosphatidylinositol-3-phosphate binding"/>
    <property type="evidence" value="ECO:0007669"/>
    <property type="project" value="TreeGrafter"/>
</dbReference>
<dbReference type="Pfam" id="PF09325">
    <property type="entry name" value="Vps5"/>
    <property type="match status" value="1"/>
</dbReference>
<feature type="compositionally biased region" description="Pro residues" evidence="1">
    <location>
        <begin position="517"/>
        <end position="526"/>
    </location>
</feature>
<dbReference type="InterPro" id="IPR027267">
    <property type="entry name" value="AH/BAR_dom_sf"/>
</dbReference>
<dbReference type="InterPro" id="IPR015404">
    <property type="entry name" value="Vps5_C"/>
</dbReference>
<dbReference type="SMART" id="SM00312">
    <property type="entry name" value="PX"/>
    <property type="match status" value="1"/>
</dbReference>
<dbReference type="InterPro" id="IPR037907">
    <property type="entry name" value="Vps17_PX"/>
</dbReference>
<name>A0A9P5N2B8_9AGAM</name>
<dbReference type="GO" id="GO:0005768">
    <property type="term" value="C:endosome"/>
    <property type="evidence" value="ECO:0007669"/>
    <property type="project" value="TreeGrafter"/>
</dbReference>
<dbReference type="AlphaFoldDB" id="A0A9P5N2B8"/>
<reference evidence="3" key="1">
    <citation type="submission" date="2019-10" db="EMBL/GenBank/DDBJ databases">
        <authorList>
            <consortium name="DOE Joint Genome Institute"/>
            <person name="Kuo A."/>
            <person name="Miyauchi S."/>
            <person name="Kiss E."/>
            <person name="Drula E."/>
            <person name="Kohler A."/>
            <person name="Sanchez-Garcia M."/>
            <person name="Andreopoulos B."/>
            <person name="Barry K.W."/>
            <person name="Bonito G."/>
            <person name="Buee M."/>
            <person name="Carver A."/>
            <person name="Chen C."/>
            <person name="Cichocki N."/>
            <person name="Clum A."/>
            <person name="Culley D."/>
            <person name="Crous P.W."/>
            <person name="Fauchery L."/>
            <person name="Girlanda M."/>
            <person name="Hayes R."/>
            <person name="Keri Z."/>
            <person name="LaButti K."/>
            <person name="Lipzen A."/>
            <person name="Lombard V."/>
            <person name="Magnuson J."/>
            <person name="Maillard F."/>
            <person name="Morin E."/>
            <person name="Murat C."/>
            <person name="Nolan M."/>
            <person name="Ohm R."/>
            <person name="Pangilinan J."/>
            <person name="Pereira M."/>
            <person name="Perotto S."/>
            <person name="Peter M."/>
            <person name="Riley R."/>
            <person name="Sitrit Y."/>
            <person name="Stielow B."/>
            <person name="Szollosi G."/>
            <person name="Zifcakova L."/>
            <person name="Stursova M."/>
            <person name="Spatafora J.W."/>
            <person name="Tedersoo L."/>
            <person name="Vaario L.-M."/>
            <person name="Yamada A."/>
            <person name="Yan M."/>
            <person name="Wang P."/>
            <person name="Xu J."/>
            <person name="Bruns T."/>
            <person name="Baldrian P."/>
            <person name="Vilgalys R."/>
            <person name="Henrissat B."/>
            <person name="Grigoriev I.V."/>
            <person name="Hibbett D."/>
            <person name="Nagy L.G."/>
            <person name="Martin F.M."/>
        </authorList>
    </citation>
    <scope>NUCLEOTIDE SEQUENCE</scope>
    <source>
        <strain evidence="3">Prilba</strain>
    </source>
</reference>
<feature type="region of interest" description="Disordered" evidence="1">
    <location>
        <begin position="1"/>
        <end position="79"/>
    </location>
</feature>
<feature type="compositionally biased region" description="Pro residues" evidence="1">
    <location>
        <begin position="21"/>
        <end position="33"/>
    </location>
</feature>
<dbReference type="GO" id="GO:0005829">
    <property type="term" value="C:cytosol"/>
    <property type="evidence" value="ECO:0007669"/>
    <property type="project" value="GOC"/>
</dbReference>
<feature type="domain" description="PX" evidence="2">
    <location>
        <begin position="85"/>
        <end position="195"/>
    </location>
</feature>
<organism evidence="3 4">
    <name type="scientific">Russula ochroleuca</name>
    <dbReference type="NCBI Taxonomy" id="152965"/>
    <lineage>
        <taxon>Eukaryota</taxon>
        <taxon>Fungi</taxon>
        <taxon>Dikarya</taxon>
        <taxon>Basidiomycota</taxon>
        <taxon>Agaricomycotina</taxon>
        <taxon>Agaricomycetes</taxon>
        <taxon>Russulales</taxon>
        <taxon>Russulaceae</taxon>
        <taxon>Russula</taxon>
    </lineage>
</organism>
<dbReference type="Gene3D" id="3.30.1520.10">
    <property type="entry name" value="Phox-like domain"/>
    <property type="match status" value="1"/>
</dbReference>
<dbReference type="PANTHER" id="PTHR47433">
    <property type="entry name" value="VACUOLAR PROTEIN SORTING-ASSOCIATED PROTEIN 17"/>
    <property type="match status" value="1"/>
</dbReference>
<evidence type="ECO:0000313" key="4">
    <source>
        <dbReference type="Proteomes" id="UP000759537"/>
    </source>
</evidence>
<dbReference type="Proteomes" id="UP000759537">
    <property type="component" value="Unassembled WGS sequence"/>
</dbReference>
<reference evidence="3" key="2">
    <citation type="journal article" date="2020" name="Nat. Commun.">
        <title>Large-scale genome sequencing of mycorrhizal fungi provides insights into the early evolution of symbiotic traits.</title>
        <authorList>
            <person name="Miyauchi S."/>
            <person name="Kiss E."/>
            <person name="Kuo A."/>
            <person name="Drula E."/>
            <person name="Kohler A."/>
            <person name="Sanchez-Garcia M."/>
            <person name="Morin E."/>
            <person name="Andreopoulos B."/>
            <person name="Barry K.W."/>
            <person name="Bonito G."/>
            <person name="Buee M."/>
            <person name="Carver A."/>
            <person name="Chen C."/>
            <person name="Cichocki N."/>
            <person name="Clum A."/>
            <person name="Culley D."/>
            <person name="Crous P.W."/>
            <person name="Fauchery L."/>
            <person name="Girlanda M."/>
            <person name="Hayes R.D."/>
            <person name="Keri Z."/>
            <person name="LaButti K."/>
            <person name="Lipzen A."/>
            <person name="Lombard V."/>
            <person name="Magnuson J."/>
            <person name="Maillard F."/>
            <person name="Murat C."/>
            <person name="Nolan M."/>
            <person name="Ohm R.A."/>
            <person name="Pangilinan J."/>
            <person name="Pereira M.F."/>
            <person name="Perotto S."/>
            <person name="Peter M."/>
            <person name="Pfister S."/>
            <person name="Riley R."/>
            <person name="Sitrit Y."/>
            <person name="Stielow J.B."/>
            <person name="Szollosi G."/>
            <person name="Zifcakova L."/>
            <person name="Stursova M."/>
            <person name="Spatafora J.W."/>
            <person name="Tedersoo L."/>
            <person name="Vaario L.M."/>
            <person name="Yamada A."/>
            <person name="Yan M."/>
            <person name="Wang P."/>
            <person name="Xu J."/>
            <person name="Bruns T."/>
            <person name="Baldrian P."/>
            <person name="Vilgalys R."/>
            <person name="Dunand C."/>
            <person name="Henrissat B."/>
            <person name="Grigoriev I.V."/>
            <person name="Hibbett D."/>
            <person name="Nagy L.G."/>
            <person name="Martin F.M."/>
        </authorList>
    </citation>
    <scope>NUCLEOTIDE SEQUENCE</scope>
    <source>
        <strain evidence="3">Prilba</strain>
    </source>
</reference>
<comment type="caution">
    <text evidence="3">The sequence shown here is derived from an EMBL/GenBank/DDBJ whole genome shotgun (WGS) entry which is preliminary data.</text>
</comment>
<dbReference type="GO" id="GO:0030905">
    <property type="term" value="C:retromer, tubulation complex"/>
    <property type="evidence" value="ECO:0007669"/>
    <property type="project" value="TreeGrafter"/>
</dbReference>
<evidence type="ECO:0000256" key="1">
    <source>
        <dbReference type="SAM" id="MobiDB-lite"/>
    </source>
</evidence>
<keyword evidence="4" id="KW-1185">Reference proteome</keyword>
<dbReference type="CDD" id="cd07596">
    <property type="entry name" value="BAR_SNX"/>
    <property type="match status" value="1"/>
</dbReference>
<evidence type="ECO:0000259" key="2">
    <source>
        <dbReference type="SMART" id="SM00312"/>
    </source>
</evidence>